<dbReference type="AlphaFoldDB" id="A0AAU9DK96"/>
<evidence type="ECO:0000256" key="5">
    <source>
        <dbReference type="RuleBase" id="RU003888"/>
    </source>
</evidence>
<dbReference type="GO" id="GO:0022625">
    <property type="term" value="C:cytosolic large ribosomal subunit"/>
    <property type="evidence" value="ECO:0007669"/>
    <property type="project" value="TreeGrafter"/>
</dbReference>
<evidence type="ECO:0000256" key="6">
    <source>
        <dbReference type="SAM" id="MobiDB-lite"/>
    </source>
</evidence>
<comment type="similarity">
    <text evidence="1 4 5">Belongs to the universal ribosomal protein uL15 family.</text>
</comment>
<dbReference type="GO" id="GO:0019843">
    <property type="term" value="F:rRNA binding"/>
    <property type="evidence" value="ECO:0007669"/>
    <property type="project" value="UniProtKB-UniRule"/>
</dbReference>
<dbReference type="HAMAP" id="MF_01341">
    <property type="entry name" value="Ribosomal_uL15"/>
    <property type="match status" value="1"/>
</dbReference>
<protein>
    <recommendedName>
        <fullName evidence="4">Large ribosomal subunit protein uL15</fullName>
    </recommendedName>
</protein>
<keyword evidence="3 4" id="KW-0687">Ribonucleoprotein</keyword>
<dbReference type="RefSeq" id="WP_317696184.1">
    <property type="nucleotide sequence ID" value="NZ_AP026801.1"/>
</dbReference>
<evidence type="ECO:0000256" key="2">
    <source>
        <dbReference type="ARBA" id="ARBA00022980"/>
    </source>
</evidence>
<dbReference type="KEGG" id="xak:KIMC2_18140"/>
<comment type="subunit">
    <text evidence="4">Part of the 50S ribosomal subunit.</text>
</comment>
<dbReference type="Proteomes" id="UP001321804">
    <property type="component" value="Chromosome"/>
</dbReference>
<keyword evidence="4" id="KW-0699">rRNA-binding</keyword>
<evidence type="ECO:0000313" key="8">
    <source>
        <dbReference type="EMBL" id="BDR57252.1"/>
    </source>
</evidence>
<dbReference type="InterPro" id="IPR021131">
    <property type="entry name" value="Ribosomal_uL15/eL18"/>
</dbReference>
<feature type="domain" description="Large ribosomal subunit protein uL15/eL18" evidence="7">
    <location>
        <begin position="84"/>
        <end position="144"/>
    </location>
</feature>
<dbReference type="PANTHER" id="PTHR12934:SF11">
    <property type="entry name" value="LARGE RIBOSOMAL SUBUNIT PROTEIN UL15M"/>
    <property type="match status" value="1"/>
</dbReference>
<accession>A0AAU9DK96</accession>
<keyword evidence="9" id="KW-1185">Reference proteome</keyword>
<name>A0AAU9DK96_9LACO</name>
<proteinExistence type="inferred from homology"/>
<evidence type="ECO:0000256" key="1">
    <source>
        <dbReference type="ARBA" id="ARBA00007320"/>
    </source>
</evidence>
<dbReference type="NCBIfam" id="TIGR01071">
    <property type="entry name" value="rplO_bact"/>
    <property type="match status" value="1"/>
</dbReference>
<dbReference type="InterPro" id="IPR036227">
    <property type="entry name" value="Ribosomal_uL15/eL18_sf"/>
</dbReference>
<keyword evidence="4" id="KW-0694">RNA-binding</keyword>
<dbReference type="Gene3D" id="3.100.10.10">
    <property type="match status" value="1"/>
</dbReference>
<sequence length="146" mass="15839">MQLNELRPAPGSRHSRKRVARGFSSGYGKTAGRGTKGQKARQGGKVRMGFEGGQMPLFRRMPKRGFNNINRKEYAEVSLTALNVFDDGEVIDDKVLLEKGIIKKPLSGVKILGNGKIEKKLTVKVSKVTQSANTAIVNAGGTVEVN</sequence>
<dbReference type="EMBL" id="AP026801">
    <property type="protein sequence ID" value="BDR57252.1"/>
    <property type="molecule type" value="Genomic_DNA"/>
</dbReference>
<feature type="region of interest" description="Disordered" evidence="6">
    <location>
        <begin position="1"/>
        <end position="57"/>
    </location>
</feature>
<dbReference type="GO" id="GO:0003735">
    <property type="term" value="F:structural constituent of ribosome"/>
    <property type="evidence" value="ECO:0007669"/>
    <property type="project" value="InterPro"/>
</dbReference>
<dbReference type="InterPro" id="IPR030878">
    <property type="entry name" value="Ribosomal_uL15"/>
</dbReference>
<evidence type="ECO:0000256" key="3">
    <source>
        <dbReference type="ARBA" id="ARBA00023274"/>
    </source>
</evidence>
<evidence type="ECO:0000256" key="4">
    <source>
        <dbReference type="HAMAP-Rule" id="MF_01341"/>
    </source>
</evidence>
<evidence type="ECO:0000313" key="9">
    <source>
        <dbReference type="Proteomes" id="UP001321804"/>
    </source>
</evidence>
<organism evidence="8 9">
    <name type="scientific">Xylocopilactobacillus apis</name>
    <dbReference type="NCBI Taxonomy" id="2932183"/>
    <lineage>
        <taxon>Bacteria</taxon>
        <taxon>Bacillati</taxon>
        <taxon>Bacillota</taxon>
        <taxon>Bacilli</taxon>
        <taxon>Lactobacillales</taxon>
        <taxon>Lactobacillaceae</taxon>
        <taxon>Xylocopilactobacillus</taxon>
    </lineage>
</organism>
<comment type="function">
    <text evidence="4">Binds to the 23S rRNA.</text>
</comment>
<keyword evidence="2 4" id="KW-0689">Ribosomal protein</keyword>
<dbReference type="GO" id="GO:0006412">
    <property type="term" value="P:translation"/>
    <property type="evidence" value="ECO:0007669"/>
    <property type="project" value="UniProtKB-UniRule"/>
</dbReference>
<dbReference type="Pfam" id="PF00828">
    <property type="entry name" value="Ribosomal_L27A"/>
    <property type="match status" value="1"/>
</dbReference>
<dbReference type="PANTHER" id="PTHR12934">
    <property type="entry name" value="50S RIBOSOMAL PROTEIN L15"/>
    <property type="match status" value="1"/>
</dbReference>
<reference evidence="8 9" key="1">
    <citation type="journal article" date="2023" name="Microbiol. Spectr.">
        <title>Symbiosis of Carpenter Bees with Uncharacterized Lactic Acid Bacteria Showing NAD Auxotrophy.</title>
        <authorList>
            <person name="Kawasaki S."/>
            <person name="Ozawa K."/>
            <person name="Mori T."/>
            <person name="Yamamoto A."/>
            <person name="Ito M."/>
            <person name="Ohkuma M."/>
            <person name="Sakamoto M."/>
            <person name="Matsutani M."/>
        </authorList>
    </citation>
    <scope>NUCLEOTIDE SEQUENCE [LARGE SCALE GENOMIC DNA]</scope>
    <source>
        <strain evidence="8 9">KimC2</strain>
    </source>
</reference>
<dbReference type="SUPFAM" id="SSF52080">
    <property type="entry name" value="Ribosomal proteins L15p and L18e"/>
    <property type="match status" value="1"/>
</dbReference>
<dbReference type="InterPro" id="IPR005749">
    <property type="entry name" value="Ribosomal_uL15_bac-type"/>
</dbReference>
<dbReference type="PROSITE" id="PS00475">
    <property type="entry name" value="RIBOSOMAL_L15"/>
    <property type="match status" value="1"/>
</dbReference>
<gene>
    <name evidence="4 8" type="primary">rplO</name>
    <name evidence="8" type="ORF">KIMC2_18140</name>
</gene>
<evidence type="ECO:0000259" key="7">
    <source>
        <dbReference type="Pfam" id="PF00828"/>
    </source>
</evidence>
<dbReference type="InterPro" id="IPR001196">
    <property type="entry name" value="Ribosomal_uL15_CS"/>
</dbReference>